<feature type="signal peptide" evidence="3">
    <location>
        <begin position="1"/>
        <end position="18"/>
    </location>
</feature>
<proteinExistence type="predicted"/>
<dbReference type="InterPro" id="IPR008972">
    <property type="entry name" value="Cupredoxin"/>
</dbReference>
<dbReference type="PANTHER" id="PTHR38439:SF3">
    <property type="entry name" value="COPPER-RESISTANT CUPROPROTEIN COPI"/>
    <property type="match status" value="1"/>
</dbReference>
<evidence type="ECO:0000256" key="2">
    <source>
        <dbReference type="ARBA" id="ARBA00023008"/>
    </source>
</evidence>
<dbReference type="GO" id="GO:0005507">
    <property type="term" value="F:copper ion binding"/>
    <property type="evidence" value="ECO:0007669"/>
    <property type="project" value="InterPro"/>
</dbReference>
<organism evidence="5 6">
    <name type="scientific">Saccharophagus degradans</name>
    <dbReference type="NCBI Taxonomy" id="86304"/>
    <lineage>
        <taxon>Bacteria</taxon>
        <taxon>Pseudomonadati</taxon>
        <taxon>Pseudomonadota</taxon>
        <taxon>Gammaproteobacteria</taxon>
        <taxon>Cellvibrionales</taxon>
        <taxon>Cellvibrionaceae</taxon>
        <taxon>Saccharophagus</taxon>
    </lineage>
</organism>
<evidence type="ECO:0000313" key="6">
    <source>
        <dbReference type="Proteomes" id="UP001169760"/>
    </source>
</evidence>
<dbReference type="PANTHER" id="PTHR38439">
    <property type="entry name" value="AURACYANIN-B"/>
    <property type="match status" value="1"/>
</dbReference>
<dbReference type="CDD" id="cd04211">
    <property type="entry name" value="Cupredoxin_like_2"/>
    <property type="match status" value="1"/>
</dbReference>
<feature type="domain" description="Blue (type 1) copper" evidence="4">
    <location>
        <begin position="51"/>
        <end position="151"/>
    </location>
</feature>
<evidence type="ECO:0000256" key="3">
    <source>
        <dbReference type="SAM" id="SignalP"/>
    </source>
</evidence>
<sequence>MYKIILVLTLLFPVVSFASGEHHDHHSISSAGEPAKSDEISRTINVELLDSMQFKFEADPAIKVGEVIKFVVSNAGKIPHEFSIGTHEEHLQHRVMMQKKPNMKHTDGNTVTVAPGETEELIWRFGKLDTVLVACNIPGHFEAGMKYTVHLN</sequence>
<dbReference type="Pfam" id="PF00127">
    <property type="entry name" value="Copper-bind"/>
    <property type="match status" value="1"/>
</dbReference>
<dbReference type="RefSeq" id="WP_196229697.1">
    <property type="nucleotide sequence ID" value="NZ_JAUOPB010000007.1"/>
</dbReference>
<keyword evidence="2" id="KW-0186">Copper</keyword>
<keyword evidence="1" id="KW-0479">Metal-binding</keyword>
<accession>A0AAW7X5A2</accession>
<dbReference type="Proteomes" id="UP001169760">
    <property type="component" value="Unassembled WGS sequence"/>
</dbReference>
<dbReference type="InterPro" id="IPR050845">
    <property type="entry name" value="Cu-binding_ET"/>
</dbReference>
<dbReference type="EMBL" id="JAUOPB010000007">
    <property type="protein sequence ID" value="MDO6423015.1"/>
    <property type="molecule type" value="Genomic_DNA"/>
</dbReference>
<evidence type="ECO:0000256" key="1">
    <source>
        <dbReference type="ARBA" id="ARBA00022723"/>
    </source>
</evidence>
<evidence type="ECO:0000313" key="5">
    <source>
        <dbReference type="EMBL" id="MDO6423015.1"/>
    </source>
</evidence>
<dbReference type="Gene3D" id="2.60.40.420">
    <property type="entry name" value="Cupredoxins - blue copper proteins"/>
    <property type="match status" value="1"/>
</dbReference>
<evidence type="ECO:0000259" key="4">
    <source>
        <dbReference type="Pfam" id="PF00127"/>
    </source>
</evidence>
<gene>
    <name evidence="5" type="ORF">Q4521_11065</name>
</gene>
<name>A0AAW7X5A2_9GAMM</name>
<dbReference type="InterPro" id="IPR000923">
    <property type="entry name" value="BlueCu_1"/>
</dbReference>
<dbReference type="AlphaFoldDB" id="A0AAW7X5A2"/>
<keyword evidence="3" id="KW-0732">Signal</keyword>
<protein>
    <submittedName>
        <fullName evidence="5">Cupredoxin family protein</fullName>
    </submittedName>
</protein>
<dbReference type="GO" id="GO:0009055">
    <property type="term" value="F:electron transfer activity"/>
    <property type="evidence" value="ECO:0007669"/>
    <property type="project" value="InterPro"/>
</dbReference>
<feature type="chain" id="PRO_5043342115" evidence="3">
    <location>
        <begin position="19"/>
        <end position="152"/>
    </location>
</feature>
<comment type="caution">
    <text evidence="5">The sequence shown here is derived from an EMBL/GenBank/DDBJ whole genome shotgun (WGS) entry which is preliminary data.</text>
</comment>
<reference evidence="5" key="1">
    <citation type="submission" date="2023-07" db="EMBL/GenBank/DDBJ databases">
        <title>Genome content predicts the carbon catabolic preferences of heterotrophic bacteria.</title>
        <authorList>
            <person name="Gralka M."/>
        </authorList>
    </citation>
    <scope>NUCLEOTIDE SEQUENCE</scope>
    <source>
        <strain evidence="5">I3M17_2</strain>
    </source>
</reference>
<dbReference type="SUPFAM" id="SSF49503">
    <property type="entry name" value="Cupredoxins"/>
    <property type="match status" value="1"/>
</dbReference>